<evidence type="ECO:0000313" key="1">
    <source>
        <dbReference type="EMBL" id="CAD7696754.1"/>
    </source>
</evidence>
<dbReference type="PANTHER" id="PTHR45274:SF2">
    <property type="entry name" value="NAD(P)-BINDING ROSSMANN-FOLD SUPERFAMILY PROTEIN"/>
    <property type="match status" value="1"/>
</dbReference>
<dbReference type="EMBL" id="CAJHUC010000537">
    <property type="protein sequence ID" value="CAD7696754.1"/>
    <property type="molecule type" value="Genomic_DNA"/>
</dbReference>
<dbReference type="AlphaFoldDB" id="A0A8S1IR73"/>
<proteinExistence type="predicted"/>
<organism evidence="1 2">
    <name type="scientific">Ostreobium quekettii</name>
    <dbReference type="NCBI Taxonomy" id="121088"/>
    <lineage>
        <taxon>Eukaryota</taxon>
        <taxon>Viridiplantae</taxon>
        <taxon>Chlorophyta</taxon>
        <taxon>core chlorophytes</taxon>
        <taxon>Ulvophyceae</taxon>
        <taxon>TCBD clade</taxon>
        <taxon>Bryopsidales</taxon>
        <taxon>Ostreobineae</taxon>
        <taxon>Ostreobiaceae</taxon>
        <taxon>Ostreobium</taxon>
    </lineage>
</organism>
<name>A0A8S1IR73_9CHLO</name>
<feature type="non-terminal residue" evidence="1">
    <location>
        <position position="139"/>
    </location>
</feature>
<comment type="caution">
    <text evidence="1">The sequence shown here is derived from an EMBL/GenBank/DDBJ whole genome shotgun (WGS) entry which is preliminary data.</text>
</comment>
<reference evidence="1" key="1">
    <citation type="submission" date="2020-12" db="EMBL/GenBank/DDBJ databases">
        <authorList>
            <person name="Iha C."/>
        </authorList>
    </citation>
    <scope>NUCLEOTIDE SEQUENCE</scope>
</reference>
<gene>
    <name evidence="1" type="ORF">OSTQU699_LOCUS2115</name>
</gene>
<dbReference type="Proteomes" id="UP000708148">
    <property type="component" value="Unassembled WGS sequence"/>
</dbReference>
<keyword evidence="2" id="KW-1185">Reference proteome</keyword>
<dbReference type="OrthoDB" id="1933717at2759"/>
<evidence type="ECO:0000313" key="2">
    <source>
        <dbReference type="Proteomes" id="UP000708148"/>
    </source>
</evidence>
<dbReference type="PANTHER" id="PTHR45274">
    <property type="entry name" value="NAD(P)-BINDING ROSSMANN-FOLD SUPERFAMILY PROTEIN"/>
    <property type="match status" value="1"/>
</dbReference>
<sequence length="139" mass="14551">GVGATVCCPGPIAPFKDGVPNVEIRPDGSLAFNRTSLVGPMNALRVSELIATAAAYGLDESWVSQQPLLFMGHAMQSAPGLGWNIIKLLGPARVRRMKAGLGGDAFGEIIRGKASALLAGLQRRLRWSAGKAKSVADEL</sequence>
<accession>A0A8S1IR73</accession>
<protein>
    <submittedName>
        <fullName evidence="1">Uncharacterized protein</fullName>
    </submittedName>
</protein>